<dbReference type="InterPro" id="IPR011990">
    <property type="entry name" value="TPR-like_helical_dom_sf"/>
</dbReference>
<proteinExistence type="predicted"/>
<name>A0ABT6NF06_9FIRM</name>
<dbReference type="RefSeq" id="WP_281094908.1">
    <property type="nucleotide sequence ID" value="NZ_JARYZI010000008.1"/>
</dbReference>
<dbReference type="EMBL" id="JARYZI010000008">
    <property type="protein sequence ID" value="MDH8679012.1"/>
    <property type="molecule type" value="Genomic_DNA"/>
</dbReference>
<dbReference type="InterPro" id="IPR001387">
    <property type="entry name" value="Cro/C1-type_HTH"/>
</dbReference>
<dbReference type="CDD" id="cd00093">
    <property type="entry name" value="HTH_XRE"/>
    <property type="match status" value="1"/>
</dbReference>
<sequence>MTGIGTLIKAIRVEKKLTVSEACESICSERFMYMIENNNRIPSAEIIKKLGERFELNIYDYLDLIGFKCPVNSKNLIDHSRNVKLTRNYRALENLTDQMEKLDDRFKEPLCYELVGNHVFLELFFKKKPQLAYKKIEESLLRIVNVNIDWIVNNNHFVNDYYYMMFMNYMFIYYRTTGHDQKARDILNYLWRVLHKSKHDKKFEMLYVSIVINYLYDHIFIYKSINHESELDSLLEFQMKTNQLNRVFFTYFLLSGHYYNENKIEKAKEYFKLMIAAGMSVSDQMQFQDLIDGLDPSFVNDIYPNRTFDILF</sequence>
<accession>A0ABT6NF06</accession>
<dbReference type="PROSITE" id="PS50943">
    <property type="entry name" value="HTH_CROC1"/>
    <property type="match status" value="1"/>
</dbReference>
<dbReference type="SUPFAM" id="SSF47413">
    <property type="entry name" value="lambda repressor-like DNA-binding domains"/>
    <property type="match status" value="1"/>
</dbReference>
<evidence type="ECO:0000259" key="1">
    <source>
        <dbReference type="PROSITE" id="PS50943"/>
    </source>
</evidence>
<feature type="domain" description="HTH cro/C1-type" evidence="1">
    <location>
        <begin position="8"/>
        <end position="62"/>
    </location>
</feature>
<keyword evidence="3" id="KW-1185">Reference proteome</keyword>
<protein>
    <submittedName>
        <fullName evidence="2">Helix-turn-helix transcriptional regulator</fullName>
    </submittedName>
</protein>
<dbReference type="Proteomes" id="UP001158045">
    <property type="component" value="Unassembled WGS sequence"/>
</dbReference>
<gene>
    <name evidence="2" type="ORF">QE109_12700</name>
</gene>
<reference evidence="2 3" key="1">
    <citation type="submission" date="2023-04" db="EMBL/GenBank/DDBJ databases">
        <title>Fusibacter bizertensis strain WBS, isolated from littoral bottom sediments of the Arctic seas - biochemical and genomic analysis.</title>
        <authorList>
            <person name="Brioukhanov A.L."/>
        </authorList>
    </citation>
    <scope>NUCLEOTIDE SEQUENCE [LARGE SCALE GENOMIC DNA]</scope>
    <source>
        <strain evidence="2 3">WBS</strain>
    </source>
</reference>
<dbReference type="InterPro" id="IPR010982">
    <property type="entry name" value="Lambda_DNA-bd_dom_sf"/>
</dbReference>
<organism evidence="2 3">
    <name type="scientific">Fusibacter bizertensis</name>
    <dbReference type="NCBI Taxonomy" id="1488331"/>
    <lineage>
        <taxon>Bacteria</taxon>
        <taxon>Bacillati</taxon>
        <taxon>Bacillota</taxon>
        <taxon>Clostridia</taxon>
        <taxon>Eubacteriales</taxon>
        <taxon>Eubacteriales Family XII. Incertae Sedis</taxon>
        <taxon>Fusibacter</taxon>
    </lineage>
</organism>
<evidence type="ECO:0000313" key="3">
    <source>
        <dbReference type="Proteomes" id="UP001158045"/>
    </source>
</evidence>
<comment type="caution">
    <text evidence="2">The sequence shown here is derived from an EMBL/GenBank/DDBJ whole genome shotgun (WGS) entry which is preliminary data.</text>
</comment>
<evidence type="ECO:0000313" key="2">
    <source>
        <dbReference type="EMBL" id="MDH8679012.1"/>
    </source>
</evidence>
<dbReference type="SMART" id="SM00530">
    <property type="entry name" value="HTH_XRE"/>
    <property type="match status" value="1"/>
</dbReference>
<dbReference type="Gene3D" id="1.25.40.10">
    <property type="entry name" value="Tetratricopeptide repeat domain"/>
    <property type="match status" value="1"/>
</dbReference>